<comment type="cofactor">
    <cofactor evidence="1">
        <name>FAD</name>
        <dbReference type="ChEBI" id="CHEBI:57692"/>
    </cofactor>
</comment>
<dbReference type="SUPFAM" id="SSF51905">
    <property type="entry name" value="FAD/NAD(P)-binding domain"/>
    <property type="match status" value="2"/>
</dbReference>
<keyword evidence="8" id="KW-1185">Reference proteome</keyword>
<comment type="caution">
    <text evidence="7">The sequence shown here is derived from an EMBL/GenBank/DDBJ whole genome shotgun (WGS) entry which is preliminary data.</text>
</comment>
<dbReference type="GO" id="GO:0019646">
    <property type="term" value="P:aerobic electron transport chain"/>
    <property type="evidence" value="ECO:0007669"/>
    <property type="project" value="TreeGrafter"/>
</dbReference>
<keyword evidence="5" id="KW-0560">Oxidoreductase</keyword>
<dbReference type="InterPro" id="IPR023753">
    <property type="entry name" value="FAD/NAD-binding_dom"/>
</dbReference>
<accession>A0A318N248</accession>
<proteinExistence type="inferred from homology"/>
<evidence type="ECO:0000256" key="1">
    <source>
        <dbReference type="ARBA" id="ARBA00001974"/>
    </source>
</evidence>
<dbReference type="PRINTS" id="PR00368">
    <property type="entry name" value="FADPNR"/>
</dbReference>
<name>A0A318N248_9PROT</name>
<evidence type="ECO:0000256" key="2">
    <source>
        <dbReference type="ARBA" id="ARBA00005272"/>
    </source>
</evidence>
<dbReference type="GO" id="GO:0003955">
    <property type="term" value="F:NAD(P)H dehydrogenase (quinone) activity"/>
    <property type="evidence" value="ECO:0007669"/>
    <property type="project" value="TreeGrafter"/>
</dbReference>
<dbReference type="EMBL" id="QGLT01000002">
    <property type="protein sequence ID" value="PXZ00555.1"/>
    <property type="molecule type" value="Genomic_DNA"/>
</dbReference>
<reference evidence="7 8" key="1">
    <citation type="submission" date="2018-05" db="EMBL/GenBank/DDBJ databases">
        <title>Reference genomes for bee gut microbiota database.</title>
        <authorList>
            <person name="Ellegaard K.M."/>
        </authorList>
    </citation>
    <scope>NUCLEOTIDE SEQUENCE [LARGE SCALE GENOMIC DNA]</scope>
    <source>
        <strain evidence="7 8">ESL0284</strain>
    </source>
</reference>
<keyword evidence="3" id="KW-0285">Flavoprotein</keyword>
<evidence type="ECO:0000313" key="8">
    <source>
        <dbReference type="Proteomes" id="UP000247565"/>
    </source>
</evidence>
<gene>
    <name evidence="7" type="ORF">DK869_03875</name>
</gene>
<dbReference type="InterPro" id="IPR036188">
    <property type="entry name" value="FAD/NAD-bd_sf"/>
</dbReference>
<evidence type="ECO:0000256" key="4">
    <source>
        <dbReference type="ARBA" id="ARBA00022827"/>
    </source>
</evidence>
<sequence>MQKKRIVVLGGGIAGMEFVTRLSSLLKSEQYELMLIDKSEYHIWKPMLHTFAAGSAKPNEQGINFLTQAKRDGYIFNPGNVSKIDLKQRKITLDALYDKTNKEILPERNIEFDYLVISMGSKTNDFNTKGVKEYAYPIDDLDHALDFYNDLRNFIIQAAILKEKHHVVIVGAGATGVELSGEIIYQLKQSSQYVGYDFTDYLHLTVVQSGDQILPTFEKEIGNAVKVTMNKIGINTLLSARVKEVTKDHVYLENGAVIPADQVAWTTGIKGDNLLQEIDGVEYSKRSQIVVNPRLQVIGFPYVFAMGDCSSVQDNSLPPTSQVATQQAYYLSRNFLKLIQDPASVNPFDYKDYGSLVSVGRYQSFGVFGHHIAIRGWVAKIAHLYLYRSHQIRILGLRRAISAILADKFRKLSI</sequence>
<dbReference type="RefSeq" id="WP_110438698.1">
    <property type="nucleotide sequence ID" value="NZ_CP046393.1"/>
</dbReference>
<dbReference type="AlphaFoldDB" id="A0A318N248"/>
<evidence type="ECO:0000256" key="5">
    <source>
        <dbReference type="ARBA" id="ARBA00023002"/>
    </source>
</evidence>
<dbReference type="OrthoDB" id="9781621at2"/>
<comment type="similarity">
    <text evidence="2">Belongs to the NADH dehydrogenase family.</text>
</comment>
<evidence type="ECO:0000259" key="6">
    <source>
        <dbReference type="Pfam" id="PF07992"/>
    </source>
</evidence>
<keyword evidence="4" id="KW-0274">FAD</keyword>
<dbReference type="InterPro" id="IPR051169">
    <property type="entry name" value="NADH-Q_oxidoreductase"/>
</dbReference>
<dbReference type="Pfam" id="PF07992">
    <property type="entry name" value="Pyr_redox_2"/>
    <property type="match status" value="1"/>
</dbReference>
<feature type="domain" description="FAD/NAD(P)-binding" evidence="6">
    <location>
        <begin position="5"/>
        <end position="328"/>
    </location>
</feature>
<evidence type="ECO:0000313" key="7">
    <source>
        <dbReference type="EMBL" id="PXZ00555.1"/>
    </source>
</evidence>
<dbReference type="PANTHER" id="PTHR42913">
    <property type="entry name" value="APOPTOSIS-INDUCING FACTOR 1"/>
    <property type="match status" value="1"/>
</dbReference>
<evidence type="ECO:0000256" key="3">
    <source>
        <dbReference type="ARBA" id="ARBA00022630"/>
    </source>
</evidence>
<dbReference type="PANTHER" id="PTHR42913:SF3">
    <property type="entry name" value="64 KDA MITOCHONDRIAL NADH DEHYDROGENASE (EUROFUNG)"/>
    <property type="match status" value="1"/>
</dbReference>
<organism evidence="7 8">
    <name type="scientific">Commensalibacter melissae</name>
    <dbReference type="NCBI Taxonomy" id="2070537"/>
    <lineage>
        <taxon>Bacteria</taxon>
        <taxon>Pseudomonadati</taxon>
        <taxon>Pseudomonadota</taxon>
        <taxon>Alphaproteobacteria</taxon>
        <taxon>Acetobacterales</taxon>
        <taxon>Acetobacteraceae</taxon>
    </lineage>
</organism>
<dbReference type="Proteomes" id="UP000247565">
    <property type="component" value="Unassembled WGS sequence"/>
</dbReference>
<protein>
    <recommendedName>
        <fullName evidence="6">FAD/NAD(P)-binding domain-containing protein</fullName>
    </recommendedName>
</protein>
<dbReference type="Gene3D" id="3.50.50.100">
    <property type="match status" value="1"/>
</dbReference>